<dbReference type="EMBL" id="MU276118">
    <property type="protein sequence ID" value="KAI0041513.1"/>
    <property type="molecule type" value="Genomic_DNA"/>
</dbReference>
<name>A0ACB8RD52_9AGAM</name>
<organism evidence="1 2">
    <name type="scientific">Auriscalpium vulgare</name>
    <dbReference type="NCBI Taxonomy" id="40419"/>
    <lineage>
        <taxon>Eukaryota</taxon>
        <taxon>Fungi</taxon>
        <taxon>Dikarya</taxon>
        <taxon>Basidiomycota</taxon>
        <taxon>Agaricomycotina</taxon>
        <taxon>Agaricomycetes</taxon>
        <taxon>Russulales</taxon>
        <taxon>Auriscalpiaceae</taxon>
        <taxon>Auriscalpium</taxon>
    </lineage>
</organism>
<dbReference type="Proteomes" id="UP000814033">
    <property type="component" value="Unassembled WGS sequence"/>
</dbReference>
<evidence type="ECO:0000313" key="2">
    <source>
        <dbReference type="Proteomes" id="UP000814033"/>
    </source>
</evidence>
<evidence type="ECO:0000313" key="1">
    <source>
        <dbReference type="EMBL" id="KAI0041513.1"/>
    </source>
</evidence>
<accession>A0ACB8RD52</accession>
<keyword evidence="2" id="KW-1185">Reference proteome</keyword>
<proteinExistence type="predicted"/>
<feature type="non-terminal residue" evidence="1">
    <location>
        <position position="208"/>
    </location>
</feature>
<reference evidence="1" key="1">
    <citation type="submission" date="2021-02" db="EMBL/GenBank/DDBJ databases">
        <authorList>
            <consortium name="DOE Joint Genome Institute"/>
            <person name="Ahrendt S."/>
            <person name="Looney B.P."/>
            <person name="Miyauchi S."/>
            <person name="Morin E."/>
            <person name="Drula E."/>
            <person name="Courty P.E."/>
            <person name="Chicoki N."/>
            <person name="Fauchery L."/>
            <person name="Kohler A."/>
            <person name="Kuo A."/>
            <person name="Labutti K."/>
            <person name="Pangilinan J."/>
            <person name="Lipzen A."/>
            <person name="Riley R."/>
            <person name="Andreopoulos W."/>
            <person name="He G."/>
            <person name="Johnson J."/>
            <person name="Barry K.W."/>
            <person name="Grigoriev I.V."/>
            <person name="Nagy L."/>
            <person name="Hibbett D."/>
            <person name="Henrissat B."/>
            <person name="Matheny P.B."/>
            <person name="Labbe J."/>
            <person name="Martin F."/>
        </authorList>
    </citation>
    <scope>NUCLEOTIDE SEQUENCE</scope>
    <source>
        <strain evidence="1">FP105234-sp</strain>
    </source>
</reference>
<sequence>MDDDHEVLDWGNEDDEIINSSGYDRTHNASFDVDPKRSGEVEDVEDAVSLGGDDDDMQDYMPPAYRGDANGDAPGVYKGLSSSRGDGGRRDQDSAPPDSPRKAALSHSKSSPSQNSSQPNRNLPQPLKHALPPKPVVSSTFLPLPSTTAASPMSMARRDKERRSNGVAKSAEDALPPDWELRTARNGTRESYFYNVRTHESTWSRPEV</sequence>
<reference evidence="1" key="2">
    <citation type="journal article" date="2022" name="New Phytol.">
        <title>Evolutionary transition to the ectomycorrhizal habit in the genomes of a hyperdiverse lineage of mushroom-forming fungi.</title>
        <authorList>
            <person name="Looney B."/>
            <person name="Miyauchi S."/>
            <person name="Morin E."/>
            <person name="Drula E."/>
            <person name="Courty P.E."/>
            <person name="Kohler A."/>
            <person name="Kuo A."/>
            <person name="LaButti K."/>
            <person name="Pangilinan J."/>
            <person name="Lipzen A."/>
            <person name="Riley R."/>
            <person name="Andreopoulos W."/>
            <person name="He G."/>
            <person name="Johnson J."/>
            <person name="Nolan M."/>
            <person name="Tritt A."/>
            <person name="Barry K.W."/>
            <person name="Grigoriev I.V."/>
            <person name="Nagy L.G."/>
            <person name="Hibbett D."/>
            <person name="Henrissat B."/>
            <person name="Matheny P.B."/>
            <person name="Labbe J."/>
            <person name="Martin F.M."/>
        </authorList>
    </citation>
    <scope>NUCLEOTIDE SEQUENCE</scope>
    <source>
        <strain evidence="1">FP105234-sp</strain>
    </source>
</reference>
<comment type="caution">
    <text evidence="1">The sequence shown here is derived from an EMBL/GenBank/DDBJ whole genome shotgun (WGS) entry which is preliminary data.</text>
</comment>
<protein>
    <submittedName>
        <fullName evidence="1">Uncharacterized protein</fullName>
    </submittedName>
</protein>
<gene>
    <name evidence="1" type="ORF">FA95DRAFT_1467842</name>
</gene>